<protein>
    <submittedName>
        <fullName evidence="7">2-hydroxyacid dehydrogenase</fullName>
    </submittedName>
</protein>
<evidence type="ECO:0000256" key="2">
    <source>
        <dbReference type="ARBA" id="ARBA00023002"/>
    </source>
</evidence>
<dbReference type="InterPro" id="IPR006140">
    <property type="entry name" value="D-isomer_DH_NAD-bd"/>
</dbReference>
<comment type="caution">
    <text evidence="7">The sequence shown here is derived from an EMBL/GenBank/DDBJ whole genome shotgun (WGS) entry which is preliminary data.</text>
</comment>
<keyword evidence="2 4" id="KW-0560">Oxidoreductase</keyword>
<dbReference type="GO" id="GO:0004617">
    <property type="term" value="F:phosphoglycerate dehydrogenase activity"/>
    <property type="evidence" value="ECO:0007669"/>
    <property type="project" value="UniProtKB-ARBA"/>
</dbReference>
<dbReference type="GO" id="GO:0047545">
    <property type="term" value="F:(S)-2-hydroxyglutarate dehydrogenase activity"/>
    <property type="evidence" value="ECO:0007669"/>
    <property type="project" value="UniProtKB-ARBA"/>
</dbReference>
<dbReference type="SUPFAM" id="SSF52283">
    <property type="entry name" value="Formate/glycerate dehydrogenase catalytic domain-like"/>
    <property type="match status" value="1"/>
</dbReference>
<dbReference type="GO" id="GO:0008720">
    <property type="term" value="F:D-lactate dehydrogenase (NAD+) activity"/>
    <property type="evidence" value="ECO:0007669"/>
    <property type="project" value="TreeGrafter"/>
</dbReference>
<keyword evidence="3" id="KW-0520">NAD</keyword>
<reference evidence="7 8" key="1">
    <citation type="submission" date="2018-10" db="EMBL/GenBank/DDBJ databases">
        <title>Robbsia sp. DHC34, isolated from soil.</title>
        <authorList>
            <person name="Gao Z.-H."/>
            <person name="Qiu L.-H."/>
        </authorList>
    </citation>
    <scope>NUCLEOTIDE SEQUENCE [LARGE SCALE GENOMIC DNA]</scope>
    <source>
        <strain evidence="7 8">DHC34</strain>
    </source>
</reference>
<name>A0A494Y894_9BURK</name>
<sequence>MRMMLFSSRPYDVESFRSAQAEGAQAGFGAIELAFNEFRLDERTAKLAEGVQVVCPFVNDGVNAAVIERLAAGGTRLLALRSAGYNHVDVAAAARAGIVVVRVPAYSPYAVAEHAVGMILTLNRRLHRANNRTREGDFSLNGLLGFDLHGKTVGVVGTGTIGRVFARIMASFGTTVLAYDPFEHPEIAALGGRYVSLDTLLASADIVSLHCPLMPSTRHLIRESSLASMKPGAMLINTSRGGLVDSLAVIDALKSGQLGHLGLDVYEEEGPLYFEDHSDELLLDDVLARLLTFPNVLITAHQAFFTREALAQIAATTLSNALAWQRGAPCNVVEPDA</sequence>
<dbReference type="InterPro" id="IPR006139">
    <property type="entry name" value="D-isomer_2_OHA_DH_cat_dom"/>
</dbReference>
<dbReference type="InterPro" id="IPR058205">
    <property type="entry name" value="D-LDH-like"/>
</dbReference>
<evidence type="ECO:0000256" key="3">
    <source>
        <dbReference type="ARBA" id="ARBA00023027"/>
    </source>
</evidence>
<evidence type="ECO:0000313" key="7">
    <source>
        <dbReference type="EMBL" id="RKP56526.1"/>
    </source>
</evidence>
<dbReference type="PANTHER" id="PTHR43026:SF1">
    <property type="entry name" value="2-HYDROXYACID DEHYDROGENASE HOMOLOG 1-RELATED"/>
    <property type="match status" value="1"/>
</dbReference>
<comment type="similarity">
    <text evidence="1 4">Belongs to the D-isomer specific 2-hydroxyacid dehydrogenase family.</text>
</comment>
<dbReference type="FunFam" id="3.40.50.720:FF:000041">
    <property type="entry name" value="D-3-phosphoglycerate dehydrogenase"/>
    <property type="match status" value="1"/>
</dbReference>
<dbReference type="PANTHER" id="PTHR43026">
    <property type="entry name" value="2-HYDROXYACID DEHYDROGENASE HOMOLOG 1-RELATED"/>
    <property type="match status" value="1"/>
</dbReference>
<organism evidence="7 8">
    <name type="scientific">Pararobbsia silviterrae</name>
    <dbReference type="NCBI Taxonomy" id="1792498"/>
    <lineage>
        <taxon>Bacteria</taxon>
        <taxon>Pseudomonadati</taxon>
        <taxon>Pseudomonadota</taxon>
        <taxon>Betaproteobacteria</taxon>
        <taxon>Burkholderiales</taxon>
        <taxon>Burkholderiaceae</taxon>
        <taxon>Pararobbsia</taxon>
    </lineage>
</organism>
<dbReference type="OrthoDB" id="9805416at2"/>
<dbReference type="EMBL" id="RBZU01000003">
    <property type="protein sequence ID" value="RKP56526.1"/>
    <property type="molecule type" value="Genomic_DNA"/>
</dbReference>
<dbReference type="SUPFAM" id="SSF51735">
    <property type="entry name" value="NAD(P)-binding Rossmann-fold domains"/>
    <property type="match status" value="1"/>
</dbReference>
<accession>A0A494Y894</accession>
<dbReference type="RefSeq" id="WP_121085599.1">
    <property type="nucleotide sequence ID" value="NZ_RBZU01000003.1"/>
</dbReference>
<evidence type="ECO:0000259" key="6">
    <source>
        <dbReference type="Pfam" id="PF02826"/>
    </source>
</evidence>
<dbReference type="InterPro" id="IPR036291">
    <property type="entry name" value="NAD(P)-bd_dom_sf"/>
</dbReference>
<dbReference type="GO" id="GO:0006564">
    <property type="term" value="P:L-serine biosynthetic process"/>
    <property type="evidence" value="ECO:0007669"/>
    <property type="project" value="UniProtKB-ARBA"/>
</dbReference>
<evidence type="ECO:0000259" key="5">
    <source>
        <dbReference type="Pfam" id="PF00389"/>
    </source>
</evidence>
<dbReference type="CDD" id="cd12183">
    <property type="entry name" value="LDH_like_2"/>
    <property type="match status" value="1"/>
</dbReference>
<evidence type="ECO:0000256" key="1">
    <source>
        <dbReference type="ARBA" id="ARBA00005854"/>
    </source>
</evidence>
<feature type="domain" description="D-isomer specific 2-hydroxyacid dehydrogenase catalytic" evidence="5">
    <location>
        <begin position="6"/>
        <end position="331"/>
    </location>
</feature>
<evidence type="ECO:0000256" key="4">
    <source>
        <dbReference type="RuleBase" id="RU003719"/>
    </source>
</evidence>
<evidence type="ECO:0000313" key="8">
    <source>
        <dbReference type="Proteomes" id="UP000270342"/>
    </source>
</evidence>
<dbReference type="InterPro" id="IPR029753">
    <property type="entry name" value="D-isomer_DH_CS"/>
</dbReference>
<feature type="domain" description="D-isomer specific 2-hydroxyacid dehydrogenase NAD-binding" evidence="6">
    <location>
        <begin position="116"/>
        <end position="303"/>
    </location>
</feature>
<gene>
    <name evidence="7" type="ORF">D7S86_09135</name>
</gene>
<dbReference type="PROSITE" id="PS00671">
    <property type="entry name" value="D_2_HYDROXYACID_DH_3"/>
    <property type="match status" value="1"/>
</dbReference>
<dbReference type="Proteomes" id="UP000270342">
    <property type="component" value="Unassembled WGS sequence"/>
</dbReference>
<dbReference type="Pfam" id="PF02826">
    <property type="entry name" value="2-Hacid_dh_C"/>
    <property type="match status" value="1"/>
</dbReference>
<dbReference type="AlphaFoldDB" id="A0A494Y894"/>
<dbReference type="Pfam" id="PF00389">
    <property type="entry name" value="2-Hacid_dh"/>
    <property type="match status" value="1"/>
</dbReference>
<dbReference type="GO" id="GO:0051287">
    <property type="term" value="F:NAD binding"/>
    <property type="evidence" value="ECO:0007669"/>
    <property type="project" value="InterPro"/>
</dbReference>
<proteinExistence type="inferred from homology"/>
<keyword evidence="8" id="KW-1185">Reference proteome</keyword>
<dbReference type="Gene3D" id="3.40.50.720">
    <property type="entry name" value="NAD(P)-binding Rossmann-like Domain"/>
    <property type="match status" value="2"/>
</dbReference>